<name>A0A7U4JBS3_9SPHN</name>
<evidence type="ECO:0000256" key="8">
    <source>
        <dbReference type="ARBA" id="ARBA00022532"/>
    </source>
</evidence>
<evidence type="ECO:0000256" key="2">
    <source>
        <dbReference type="ARBA" id="ARBA00004050"/>
    </source>
</evidence>
<proteinExistence type="predicted"/>
<dbReference type="GO" id="GO:0020037">
    <property type="term" value="F:heme binding"/>
    <property type="evidence" value="ECO:0007669"/>
    <property type="project" value="InterPro"/>
</dbReference>
<dbReference type="UniPathway" id="UPA00223"/>
<dbReference type="NCBIfam" id="TIGR02968">
    <property type="entry name" value="succ_dehyd_anc"/>
    <property type="match status" value="1"/>
</dbReference>
<dbReference type="SUPFAM" id="SSF81343">
    <property type="entry name" value="Fumarate reductase respiratory complex transmembrane subunits"/>
    <property type="match status" value="1"/>
</dbReference>
<evidence type="ECO:0000256" key="6">
    <source>
        <dbReference type="ARBA" id="ARBA00019425"/>
    </source>
</evidence>
<dbReference type="GO" id="GO:0016020">
    <property type="term" value="C:membrane"/>
    <property type="evidence" value="ECO:0007669"/>
    <property type="project" value="UniProtKB-SubCell"/>
</dbReference>
<reference evidence="17 18" key="2">
    <citation type="submission" date="2015-02" db="EMBL/GenBank/DDBJ databases">
        <title>The complete genome of Sphingomonas hengshuiensis sp. WHSC-8 isolated from soil of Hengshui Lake.</title>
        <authorList>
            <person name="Wei S."/>
            <person name="Guo J."/>
            <person name="Su C."/>
            <person name="Wu R."/>
            <person name="Zhang Z."/>
            <person name="Liang K."/>
            <person name="Li H."/>
            <person name="Wang T."/>
            <person name="Liu H."/>
            <person name="Zhang C."/>
            <person name="Li Z."/>
            <person name="Wang Q."/>
            <person name="Meng J."/>
        </authorList>
    </citation>
    <scope>NUCLEOTIDE SEQUENCE [LARGE SCALE GENOMIC DNA]</scope>
    <source>
        <strain evidence="17 18">WHSC-8</strain>
    </source>
</reference>
<evidence type="ECO:0000256" key="7">
    <source>
        <dbReference type="ARBA" id="ARBA00022448"/>
    </source>
</evidence>
<dbReference type="GO" id="GO:0046872">
    <property type="term" value="F:metal ion binding"/>
    <property type="evidence" value="ECO:0007669"/>
    <property type="project" value="UniProtKB-KW"/>
</dbReference>
<dbReference type="CDD" id="cd03495">
    <property type="entry name" value="SQR_TypeC_SdhD_like"/>
    <property type="match status" value="1"/>
</dbReference>
<feature type="transmembrane region" description="Helical" evidence="16">
    <location>
        <begin position="55"/>
        <end position="77"/>
    </location>
</feature>
<evidence type="ECO:0000313" key="17">
    <source>
        <dbReference type="EMBL" id="AJP73822.1"/>
    </source>
</evidence>
<reference evidence="17 18" key="1">
    <citation type="journal article" date="2015" name="Int. J. Syst. Evol. Microbiol.">
        <title>Sphingomonas hengshuiensis sp. nov., isolated from lake wetland.</title>
        <authorList>
            <person name="Wei S."/>
            <person name="Wang T."/>
            <person name="Liu H."/>
            <person name="Zhang C."/>
            <person name="Guo J."/>
            <person name="Wang Q."/>
            <person name="Liang K."/>
            <person name="Zhang Z."/>
        </authorList>
    </citation>
    <scope>NUCLEOTIDE SEQUENCE [LARGE SCALE GENOMIC DNA]</scope>
    <source>
        <strain evidence="17 18">WHSC-8</strain>
    </source>
</reference>
<evidence type="ECO:0000256" key="12">
    <source>
        <dbReference type="ARBA" id="ARBA00022982"/>
    </source>
</evidence>
<feature type="transmembrane region" description="Helical" evidence="16">
    <location>
        <begin position="30"/>
        <end position="49"/>
    </location>
</feature>
<evidence type="ECO:0000256" key="10">
    <source>
        <dbReference type="ARBA" id="ARBA00022692"/>
    </source>
</evidence>
<evidence type="ECO:0000256" key="1">
    <source>
        <dbReference type="ARBA" id="ARBA00001971"/>
    </source>
</evidence>
<keyword evidence="10 16" id="KW-0812">Transmembrane</keyword>
<gene>
    <name evidence="17" type="ORF">TS85_21515</name>
</gene>
<evidence type="ECO:0000256" key="15">
    <source>
        <dbReference type="ARBA" id="ARBA00023136"/>
    </source>
</evidence>
<keyword evidence="7" id="KW-0813">Transport</keyword>
<evidence type="ECO:0000313" key="18">
    <source>
        <dbReference type="Proteomes" id="UP000032300"/>
    </source>
</evidence>
<evidence type="ECO:0000256" key="4">
    <source>
        <dbReference type="ARBA" id="ARBA00005163"/>
    </source>
</evidence>
<keyword evidence="15 16" id="KW-0472">Membrane</keyword>
<keyword evidence="14" id="KW-0408">Iron</keyword>
<dbReference type="Gene3D" id="1.20.1300.10">
    <property type="entry name" value="Fumarate reductase/succinate dehydrogenase, transmembrane subunit"/>
    <property type="match status" value="1"/>
</dbReference>
<dbReference type="InterPro" id="IPR014312">
    <property type="entry name" value="Succ_DH_anchor"/>
</dbReference>
<comment type="function">
    <text evidence="2">Membrane-anchoring subunit of succinate dehydrogenase (SDH).</text>
</comment>
<organism evidence="17 18">
    <name type="scientific">Sphingomonas hengshuiensis</name>
    <dbReference type="NCBI Taxonomy" id="1609977"/>
    <lineage>
        <taxon>Bacteria</taxon>
        <taxon>Pseudomonadati</taxon>
        <taxon>Pseudomonadota</taxon>
        <taxon>Alphaproteobacteria</taxon>
        <taxon>Sphingomonadales</taxon>
        <taxon>Sphingomonadaceae</taxon>
        <taxon>Sphingomonas</taxon>
    </lineage>
</organism>
<keyword evidence="8" id="KW-0816">Tricarboxylic acid cycle</keyword>
<dbReference type="GO" id="GO:0006099">
    <property type="term" value="P:tricarboxylic acid cycle"/>
    <property type="evidence" value="ECO:0007669"/>
    <property type="project" value="UniProtKB-UniPathway"/>
</dbReference>
<comment type="cofactor">
    <cofactor evidence="1">
        <name>heme</name>
        <dbReference type="ChEBI" id="CHEBI:30413"/>
    </cofactor>
</comment>
<evidence type="ECO:0000256" key="5">
    <source>
        <dbReference type="ARBA" id="ARBA00011558"/>
    </source>
</evidence>
<dbReference type="InterPro" id="IPR034804">
    <property type="entry name" value="SQR/QFR_C/D"/>
</dbReference>
<dbReference type="Proteomes" id="UP000032300">
    <property type="component" value="Chromosome"/>
</dbReference>
<dbReference type="AlphaFoldDB" id="A0A7U4JBS3"/>
<keyword evidence="13 16" id="KW-1133">Transmembrane helix</keyword>
<dbReference type="Pfam" id="PF01127">
    <property type="entry name" value="Sdh_cyt"/>
    <property type="match status" value="1"/>
</dbReference>
<evidence type="ECO:0000256" key="14">
    <source>
        <dbReference type="ARBA" id="ARBA00023004"/>
    </source>
</evidence>
<evidence type="ECO:0000256" key="13">
    <source>
        <dbReference type="ARBA" id="ARBA00022989"/>
    </source>
</evidence>
<feature type="transmembrane region" description="Helical" evidence="16">
    <location>
        <begin position="97"/>
        <end position="119"/>
    </location>
</feature>
<dbReference type="InterPro" id="IPR000701">
    <property type="entry name" value="SuccDH_FuR_B_TM-su"/>
</dbReference>
<evidence type="ECO:0000256" key="9">
    <source>
        <dbReference type="ARBA" id="ARBA00022617"/>
    </source>
</evidence>
<evidence type="ECO:0000256" key="3">
    <source>
        <dbReference type="ARBA" id="ARBA00004141"/>
    </source>
</evidence>
<keyword evidence="18" id="KW-1185">Reference proteome</keyword>
<evidence type="ECO:0000256" key="11">
    <source>
        <dbReference type="ARBA" id="ARBA00022723"/>
    </source>
</evidence>
<dbReference type="EMBL" id="CP010836">
    <property type="protein sequence ID" value="AJP73822.1"/>
    <property type="molecule type" value="Genomic_DNA"/>
</dbReference>
<keyword evidence="9" id="KW-0349">Heme</keyword>
<dbReference type="RefSeq" id="WP_044334952.1">
    <property type="nucleotide sequence ID" value="NZ_CP010836.1"/>
</dbReference>
<evidence type="ECO:0000256" key="16">
    <source>
        <dbReference type="SAM" id="Phobius"/>
    </source>
</evidence>
<comment type="subcellular location">
    <subcellularLocation>
        <location evidence="3">Membrane</location>
        <topology evidence="3">Multi-pass membrane protein</topology>
    </subcellularLocation>
</comment>
<keyword evidence="12" id="KW-0249">Electron transport</keyword>
<comment type="pathway">
    <text evidence="4">Carbohydrate metabolism; tricarboxylic acid cycle.</text>
</comment>
<protein>
    <recommendedName>
        <fullName evidence="6">Succinate dehydrogenase hydrophobic membrane anchor subunit</fullName>
    </recommendedName>
</protein>
<dbReference type="OrthoDB" id="9809280at2"/>
<keyword evidence="11" id="KW-0479">Metal-binding</keyword>
<accession>A0A7U4JBS3</accession>
<comment type="subunit">
    <text evidence="5">Part of an enzyme complex containing four subunits: a flavoprotein, an iron-sulfur protein, plus two membrane-anchoring proteins, SdhC and SdhD.</text>
</comment>
<sequence>MGNGTPIGRVRGLGSAHEGAEGWWQHKISAGSNLILMVWFLASIAMLPAHDYATIAAWMAQPLVAVPLILLVFSTFYHFHHGLTVVIEDYQHDETRFVLLILLKYFTIAAGTLAVFSILKVAFTAGVVA</sequence>
<dbReference type="KEGG" id="sphi:TS85_21515"/>